<organism evidence="1 2">
    <name type="scientific">Penicillium thymicola</name>
    <dbReference type="NCBI Taxonomy" id="293382"/>
    <lineage>
        <taxon>Eukaryota</taxon>
        <taxon>Fungi</taxon>
        <taxon>Dikarya</taxon>
        <taxon>Ascomycota</taxon>
        <taxon>Pezizomycotina</taxon>
        <taxon>Eurotiomycetes</taxon>
        <taxon>Eurotiomycetidae</taxon>
        <taxon>Eurotiales</taxon>
        <taxon>Aspergillaceae</taxon>
        <taxon>Penicillium</taxon>
    </lineage>
</organism>
<comment type="caution">
    <text evidence="1">The sequence shown here is derived from an EMBL/GenBank/DDBJ whole genome shotgun (WGS) entry which is preliminary data.</text>
</comment>
<evidence type="ECO:0000313" key="1">
    <source>
        <dbReference type="EMBL" id="KAJ9490764.1"/>
    </source>
</evidence>
<gene>
    <name evidence="1" type="ORF">VN97_g2484</name>
</gene>
<accession>A0AAI9TP22</accession>
<dbReference type="AlphaFoldDB" id="A0AAI9TP22"/>
<sequence length="120" mass="13610">MPRHFLHFTSEKLDKLLNFKFWILVCSNPISRSQSPLVGSECRRIGVVPLEHAPHVENKRPDAMRPGFLDEHVCDAIDFTKIARSFKSLPLTRKPSSPYQGRMLGINPPAHVYSQTDGSL</sequence>
<name>A0AAI9TP22_PENTH</name>
<reference evidence="1" key="1">
    <citation type="submission" date="2015-06" db="EMBL/GenBank/DDBJ databases">
        <authorList>
            <person name="Nguyen H."/>
        </authorList>
    </citation>
    <scope>NUCLEOTIDE SEQUENCE</scope>
    <source>
        <strain evidence="1">DAOM 180753</strain>
    </source>
</reference>
<dbReference type="EMBL" id="LACB01000048">
    <property type="protein sequence ID" value="KAJ9490764.1"/>
    <property type="molecule type" value="Genomic_DNA"/>
</dbReference>
<keyword evidence="2" id="KW-1185">Reference proteome</keyword>
<dbReference type="Proteomes" id="UP001227192">
    <property type="component" value="Unassembled WGS sequence"/>
</dbReference>
<evidence type="ECO:0000313" key="2">
    <source>
        <dbReference type="Proteomes" id="UP001227192"/>
    </source>
</evidence>
<proteinExistence type="predicted"/>
<protein>
    <submittedName>
        <fullName evidence="1">Uncharacterized protein</fullName>
    </submittedName>
</protein>
<reference evidence="1" key="2">
    <citation type="journal article" date="2016" name="Fungal Biol.">
        <title>Ochratoxin A production by Penicillium thymicola.</title>
        <authorList>
            <person name="Nguyen H.D.T."/>
            <person name="McMullin D.R."/>
            <person name="Ponomareva E."/>
            <person name="Riley R."/>
            <person name="Pomraning K.R."/>
            <person name="Baker S.E."/>
            <person name="Seifert K.A."/>
        </authorList>
    </citation>
    <scope>NUCLEOTIDE SEQUENCE</scope>
    <source>
        <strain evidence="1">DAOM 180753</strain>
    </source>
</reference>